<feature type="region of interest" description="Disordered" evidence="1">
    <location>
        <begin position="331"/>
        <end position="374"/>
    </location>
</feature>
<evidence type="ECO:0000313" key="2">
    <source>
        <dbReference type="EMBL" id="AOH83736.1"/>
    </source>
</evidence>
<evidence type="ECO:0008006" key="4">
    <source>
        <dbReference type="Google" id="ProtNLM"/>
    </source>
</evidence>
<feature type="compositionally biased region" description="Basic residues" evidence="1">
    <location>
        <begin position="351"/>
        <end position="362"/>
    </location>
</feature>
<feature type="region of interest" description="Disordered" evidence="1">
    <location>
        <begin position="1"/>
        <end position="31"/>
    </location>
</feature>
<evidence type="ECO:0000256" key="1">
    <source>
        <dbReference type="SAM" id="MobiDB-lite"/>
    </source>
</evidence>
<dbReference type="EMBL" id="CP014168">
    <property type="protein sequence ID" value="AOH83736.1"/>
    <property type="molecule type" value="Genomic_DNA"/>
</dbReference>
<organism evidence="2 3">
    <name type="scientific">Sphingomonas panacis</name>
    <dbReference type="NCBI Taxonomy" id="1560345"/>
    <lineage>
        <taxon>Bacteria</taxon>
        <taxon>Pseudomonadati</taxon>
        <taxon>Pseudomonadota</taxon>
        <taxon>Alphaproteobacteria</taxon>
        <taxon>Sphingomonadales</taxon>
        <taxon>Sphingomonadaceae</taxon>
        <taxon>Sphingomonas</taxon>
    </lineage>
</organism>
<proteinExistence type="predicted"/>
<reference evidence="2 3" key="1">
    <citation type="submission" date="2016-01" db="EMBL/GenBank/DDBJ databases">
        <title>Complete genome and mega plasmid sequence of Sphingomonas panacis DCY99 elicits systemic resistance in rice to Xanthomonas oryzae.</title>
        <authorList>
            <person name="Kim Y.J."/>
            <person name="Yang D.C."/>
            <person name="Sing P."/>
        </authorList>
    </citation>
    <scope>NUCLEOTIDE SEQUENCE [LARGE SCALE GENOMIC DNA]</scope>
    <source>
        <strain evidence="2 3">DCY99</strain>
    </source>
</reference>
<dbReference type="RefSeq" id="WP_069204303.1">
    <property type="nucleotide sequence ID" value="NZ_CP014168.1"/>
</dbReference>
<dbReference type="Proteomes" id="UP000094256">
    <property type="component" value="Chromosome"/>
</dbReference>
<sequence>MQNRAPIAREDRPALPDFAPVPRKKHRHDGWTPARQKAFIEALADTGSVSRAARMVNMAQANCYTLRRAPGAEEFRRAWEAALDFGVQRLKDIAFERAIEGYLVPVFVAGKLAGYRRKTNDALLMFCLRHYGQDAQGRRTKVEYFSTRAEAGSADGGAVAQASTTTVRTVVSGDGCEGGGAERGDAAARALEDFAGVALDAQAEAAIAAALAECAARRREADAAIEQGGMAAAAAQLDDPAAAFVRCDEADEPTWLTQEPVMPVEDVTLFDRDEALWAMTGLETAPGDAVEAGAGAQAADSAPAEHDAALPPVDALLRALATEARDTAALDRAAASERGARGVAGRDGARRGGKRARRRMRAAHPVAQARAGPA</sequence>
<name>A0A1B3Z8H7_9SPHN</name>
<dbReference type="AlphaFoldDB" id="A0A1B3Z8H7"/>
<gene>
    <name evidence="2" type="ORF">AWL63_06900</name>
</gene>
<keyword evidence="3" id="KW-1185">Reference proteome</keyword>
<evidence type="ECO:0000313" key="3">
    <source>
        <dbReference type="Proteomes" id="UP000094256"/>
    </source>
</evidence>
<dbReference type="KEGG" id="span:AWL63_06900"/>
<protein>
    <recommendedName>
        <fullName evidence="4">Terminase</fullName>
    </recommendedName>
</protein>
<accession>A0A1B3Z8H7</accession>
<feature type="compositionally biased region" description="Basic and acidic residues" evidence="1">
    <location>
        <begin position="331"/>
        <end position="340"/>
    </location>
</feature>